<sequence length="146" mass="16453">MPTLWPHDTLLILWYMIYGFTWGPGCWVVAGKIGIGQLREKTLFLASMGSFVTFVPINFVNPYVQAKLGGAVTFIYGGFSIVAVLWVFFFVPETKNRSLEELDEMFQAHVRTRSFDKYISSGLGAQITKAEDLSSRKTQLEQAEDA</sequence>
<evidence type="ECO:0000313" key="7">
    <source>
        <dbReference type="Proteomes" id="UP001243989"/>
    </source>
</evidence>
<dbReference type="InterPro" id="IPR005828">
    <property type="entry name" value="MFS_sugar_transport-like"/>
</dbReference>
<dbReference type="GO" id="GO:0005351">
    <property type="term" value="F:carbohydrate:proton symporter activity"/>
    <property type="evidence" value="ECO:0007669"/>
    <property type="project" value="TreeGrafter"/>
</dbReference>
<feature type="transmembrane region" description="Helical" evidence="5">
    <location>
        <begin position="42"/>
        <end position="59"/>
    </location>
</feature>
<keyword evidence="7" id="KW-1185">Reference proteome</keyword>
<keyword evidence="4 5" id="KW-0472">Membrane</keyword>
<organism evidence="6 7">
    <name type="scientific">Colletotrichum phormii</name>
    <dbReference type="NCBI Taxonomy" id="359342"/>
    <lineage>
        <taxon>Eukaryota</taxon>
        <taxon>Fungi</taxon>
        <taxon>Dikarya</taxon>
        <taxon>Ascomycota</taxon>
        <taxon>Pezizomycotina</taxon>
        <taxon>Sordariomycetes</taxon>
        <taxon>Hypocreomycetidae</taxon>
        <taxon>Glomerellales</taxon>
        <taxon>Glomerellaceae</taxon>
        <taxon>Colletotrichum</taxon>
        <taxon>Colletotrichum acutatum species complex</taxon>
    </lineage>
</organism>
<evidence type="ECO:0000256" key="1">
    <source>
        <dbReference type="ARBA" id="ARBA00004141"/>
    </source>
</evidence>
<evidence type="ECO:0000256" key="5">
    <source>
        <dbReference type="SAM" id="Phobius"/>
    </source>
</evidence>
<dbReference type="GO" id="GO:0016020">
    <property type="term" value="C:membrane"/>
    <property type="evidence" value="ECO:0007669"/>
    <property type="project" value="UniProtKB-SubCell"/>
</dbReference>
<evidence type="ECO:0000256" key="4">
    <source>
        <dbReference type="ARBA" id="ARBA00023136"/>
    </source>
</evidence>
<evidence type="ECO:0000313" key="6">
    <source>
        <dbReference type="EMBL" id="KAK1621780.1"/>
    </source>
</evidence>
<dbReference type="GeneID" id="85473620"/>
<gene>
    <name evidence="6" type="ORF">BDP81DRAFT_400941</name>
</gene>
<reference evidence="6" key="1">
    <citation type="submission" date="2021-06" db="EMBL/GenBank/DDBJ databases">
        <title>Comparative genomics, transcriptomics and evolutionary studies reveal genomic signatures of adaptation to plant cell wall in hemibiotrophic fungi.</title>
        <authorList>
            <consortium name="DOE Joint Genome Institute"/>
            <person name="Baroncelli R."/>
            <person name="Diaz J.F."/>
            <person name="Benocci T."/>
            <person name="Peng M."/>
            <person name="Battaglia E."/>
            <person name="Haridas S."/>
            <person name="Andreopoulos W."/>
            <person name="Labutti K."/>
            <person name="Pangilinan J."/>
            <person name="Floch G.L."/>
            <person name="Makela M.R."/>
            <person name="Henrissat B."/>
            <person name="Grigoriev I.V."/>
            <person name="Crouch J.A."/>
            <person name="De Vries R.P."/>
            <person name="Sukno S.A."/>
            <person name="Thon M.R."/>
        </authorList>
    </citation>
    <scope>NUCLEOTIDE SEQUENCE</scope>
    <source>
        <strain evidence="6">CBS 102054</strain>
    </source>
</reference>
<evidence type="ECO:0008006" key="8">
    <source>
        <dbReference type="Google" id="ProtNLM"/>
    </source>
</evidence>
<evidence type="ECO:0000256" key="3">
    <source>
        <dbReference type="ARBA" id="ARBA00022989"/>
    </source>
</evidence>
<dbReference type="Proteomes" id="UP001243989">
    <property type="component" value="Unassembled WGS sequence"/>
</dbReference>
<dbReference type="InterPro" id="IPR050360">
    <property type="entry name" value="MFS_Sugar_Transporters"/>
</dbReference>
<proteinExistence type="predicted"/>
<keyword evidence="2 5" id="KW-0812">Transmembrane</keyword>
<dbReference type="PANTHER" id="PTHR48022:SF2">
    <property type="entry name" value="PLASTIDIC GLUCOSE TRANSPORTER 4"/>
    <property type="match status" value="1"/>
</dbReference>
<evidence type="ECO:0000256" key="2">
    <source>
        <dbReference type="ARBA" id="ARBA00022692"/>
    </source>
</evidence>
<dbReference type="Gene3D" id="1.20.1250.20">
    <property type="entry name" value="MFS general substrate transporter like domains"/>
    <property type="match status" value="1"/>
</dbReference>
<dbReference type="RefSeq" id="XP_060437775.1">
    <property type="nucleotide sequence ID" value="XM_060588758.1"/>
</dbReference>
<dbReference type="InterPro" id="IPR036259">
    <property type="entry name" value="MFS_trans_sf"/>
</dbReference>
<dbReference type="EMBL" id="JAHMHQ010000044">
    <property type="protein sequence ID" value="KAK1621780.1"/>
    <property type="molecule type" value="Genomic_DNA"/>
</dbReference>
<feature type="transmembrane region" description="Helical" evidence="5">
    <location>
        <begin position="12"/>
        <end position="30"/>
    </location>
</feature>
<comment type="subcellular location">
    <subcellularLocation>
        <location evidence="1">Membrane</location>
        <topology evidence="1">Multi-pass membrane protein</topology>
    </subcellularLocation>
</comment>
<feature type="transmembrane region" description="Helical" evidence="5">
    <location>
        <begin position="71"/>
        <end position="91"/>
    </location>
</feature>
<accession>A0AAJ0E8K6</accession>
<dbReference type="SUPFAM" id="SSF103473">
    <property type="entry name" value="MFS general substrate transporter"/>
    <property type="match status" value="1"/>
</dbReference>
<comment type="caution">
    <text evidence="6">The sequence shown here is derived from an EMBL/GenBank/DDBJ whole genome shotgun (WGS) entry which is preliminary data.</text>
</comment>
<protein>
    <recommendedName>
        <fullName evidence="8">Major facilitator superfamily (MFS) profile domain-containing protein</fullName>
    </recommendedName>
</protein>
<keyword evidence="3 5" id="KW-1133">Transmembrane helix</keyword>
<name>A0AAJ0E8K6_9PEZI</name>
<dbReference type="Pfam" id="PF00083">
    <property type="entry name" value="Sugar_tr"/>
    <property type="match status" value="1"/>
</dbReference>
<dbReference type="PANTHER" id="PTHR48022">
    <property type="entry name" value="PLASTIDIC GLUCOSE TRANSPORTER 4"/>
    <property type="match status" value="1"/>
</dbReference>
<dbReference type="AlphaFoldDB" id="A0AAJ0E8K6"/>